<keyword evidence="9" id="KW-1185">Reference proteome</keyword>
<feature type="domain" description="Cytochrome c" evidence="7">
    <location>
        <begin position="73"/>
        <end position="176"/>
    </location>
</feature>
<dbReference type="InterPro" id="IPR036909">
    <property type="entry name" value="Cyt_c-like_dom_sf"/>
</dbReference>
<evidence type="ECO:0000256" key="1">
    <source>
        <dbReference type="ARBA" id="ARBA00022448"/>
    </source>
</evidence>
<evidence type="ECO:0000256" key="6">
    <source>
        <dbReference type="PROSITE-ProRule" id="PRU00433"/>
    </source>
</evidence>
<dbReference type="EMBL" id="JACFXV010000034">
    <property type="protein sequence ID" value="MBA5776102.1"/>
    <property type="molecule type" value="Genomic_DNA"/>
</dbReference>
<protein>
    <submittedName>
        <fullName evidence="8">Cytochrome c family protein</fullName>
    </submittedName>
</protein>
<dbReference type="Gene3D" id="1.10.760.10">
    <property type="entry name" value="Cytochrome c-like domain"/>
    <property type="match status" value="1"/>
</dbReference>
<evidence type="ECO:0000313" key="9">
    <source>
        <dbReference type="Proteomes" id="UP000541109"/>
    </source>
</evidence>
<dbReference type="InterPro" id="IPR009056">
    <property type="entry name" value="Cyt_c-like_dom"/>
</dbReference>
<evidence type="ECO:0000256" key="3">
    <source>
        <dbReference type="ARBA" id="ARBA00022723"/>
    </source>
</evidence>
<dbReference type="Pfam" id="PF00034">
    <property type="entry name" value="Cytochrom_C"/>
    <property type="match status" value="1"/>
</dbReference>
<dbReference type="AlphaFoldDB" id="A0A839AAY2"/>
<reference evidence="8 9" key="1">
    <citation type="submission" date="2020-07" db="EMBL/GenBank/DDBJ databases">
        <title>Stappia sp., F7233, whole genome shotgun sequencing project.</title>
        <authorList>
            <person name="Jiang S."/>
            <person name="Liu Z.W."/>
            <person name="Du Z.J."/>
        </authorList>
    </citation>
    <scope>NUCLEOTIDE SEQUENCE [LARGE SCALE GENOMIC DNA]</scope>
    <source>
        <strain evidence="8 9">F7233</strain>
    </source>
</reference>
<evidence type="ECO:0000313" key="8">
    <source>
        <dbReference type="EMBL" id="MBA5776102.1"/>
    </source>
</evidence>
<organism evidence="8 9">
    <name type="scientific">Stappia albiluteola</name>
    <dbReference type="NCBI Taxonomy" id="2758565"/>
    <lineage>
        <taxon>Bacteria</taxon>
        <taxon>Pseudomonadati</taxon>
        <taxon>Pseudomonadota</taxon>
        <taxon>Alphaproteobacteria</taxon>
        <taxon>Hyphomicrobiales</taxon>
        <taxon>Stappiaceae</taxon>
        <taxon>Stappia</taxon>
    </lineage>
</organism>
<comment type="caution">
    <text evidence="8">The sequence shown here is derived from an EMBL/GenBank/DDBJ whole genome shotgun (WGS) entry which is preliminary data.</text>
</comment>
<dbReference type="SUPFAM" id="SSF46626">
    <property type="entry name" value="Cytochrome c"/>
    <property type="match status" value="1"/>
</dbReference>
<accession>A0A839AAY2</accession>
<dbReference type="RefSeq" id="WP_182162173.1">
    <property type="nucleotide sequence ID" value="NZ_JACFXV010000034.1"/>
</dbReference>
<sequence>MDSFELNKIAGAVLLALLVAMGLGIVSDVIFEPHRPEKPGFEIAVATDEGGATEVSEGGKEEIVPIGTRLVEASVESGEKSVKKCAACHNFEKGGANKVGPGLWDVVGRKPGSHEGFGYSSAMTAFGEQTDSWTYEELDQFLANPKNLVSGTSMSFAGLKKPEERADVIAYLRSLSDNPEPLPAE</sequence>
<gene>
    <name evidence="8" type="ORF">H2509_03060</name>
</gene>
<dbReference type="GO" id="GO:0046872">
    <property type="term" value="F:metal ion binding"/>
    <property type="evidence" value="ECO:0007669"/>
    <property type="project" value="UniProtKB-KW"/>
</dbReference>
<keyword evidence="2 6" id="KW-0349">Heme</keyword>
<evidence type="ECO:0000256" key="4">
    <source>
        <dbReference type="ARBA" id="ARBA00022982"/>
    </source>
</evidence>
<keyword evidence="5 6" id="KW-0408">Iron</keyword>
<evidence type="ECO:0000256" key="2">
    <source>
        <dbReference type="ARBA" id="ARBA00022617"/>
    </source>
</evidence>
<keyword evidence="4" id="KW-0249">Electron transport</keyword>
<evidence type="ECO:0000256" key="5">
    <source>
        <dbReference type="ARBA" id="ARBA00023004"/>
    </source>
</evidence>
<dbReference type="PRINTS" id="PR00604">
    <property type="entry name" value="CYTCHRMECIAB"/>
</dbReference>
<dbReference type="PROSITE" id="PS51007">
    <property type="entry name" value="CYTC"/>
    <property type="match status" value="1"/>
</dbReference>
<dbReference type="InterPro" id="IPR002327">
    <property type="entry name" value="Cyt_c_1A/1B"/>
</dbReference>
<name>A0A839AAY2_9HYPH</name>
<dbReference type="GO" id="GO:0020037">
    <property type="term" value="F:heme binding"/>
    <property type="evidence" value="ECO:0007669"/>
    <property type="project" value="InterPro"/>
</dbReference>
<dbReference type="GO" id="GO:0009055">
    <property type="term" value="F:electron transfer activity"/>
    <property type="evidence" value="ECO:0007669"/>
    <property type="project" value="InterPro"/>
</dbReference>
<keyword evidence="1" id="KW-0813">Transport</keyword>
<dbReference type="PANTHER" id="PTHR11961">
    <property type="entry name" value="CYTOCHROME C"/>
    <property type="match status" value="1"/>
</dbReference>
<proteinExistence type="predicted"/>
<dbReference type="Proteomes" id="UP000541109">
    <property type="component" value="Unassembled WGS sequence"/>
</dbReference>
<keyword evidence="3 6" id="KW-0479">Metal-binding</keyword>
<evidence type="ECO:0000259" key="7">
    <source>
        <dbReference type="PROSITE" id="PS51007"/>
    </source>
</evidence>